<name>A0A9Q1FTW5_SYNKA</name>
<reference evidence="2" key="1">
    <citation type="journal article" date="2023" name="Science">
        <title>Genome structures resolve the early diversification of teleost fishes.</title>
        <authorList>
            <person name="Parey E."/>
            <person name="Louis A."/>
            <person name="Montfort J."/>
            <person name="Bouchez O."/>
            <person name="Roques C."/>
            <person name="Iampietro C."/>
            <person name="Lluch J."/>
            <person name="Castinel A."/>
            <person name="Donnadieu C."/>
            <person name="Desvignes T."/>
            <person name="Floi Bucao C."/>
            <person name="Jouanno E."/>
            <person name="Wen M."/>
            <person name="Mejri S."/>
            <person name="Dirks R."/>
            <person name="Jansen H."/>
            <person name="Henkel C."/>
            <person name="Chen W.J."/>
            <person name="Zahm M."/>
            <person name="Cabau C."/>
            <person name="Klopp C."/>
            <person name="Thompson A.W."/>
            <person name="Robinson-Rechavi M."/>
            <person name="Braasch I."/>
            <person name="Lecointre G."/>
            <person name="Bobe J."/>
            <person name="Postlethwait J.H."/>
            <person name="Berthelot C."/>
            <person name="Roest Crollius H."/>
            <person name="Guiguen Y."/>
        </authorList>
    </citation>
    <scope>NUCLEOTIDE SEQUENCE</scope>
    <source>
        <strain evidence="2">WJC10195</strain>
    </source>
</reference>
<gene>
    <name evidence="2" type="ORF">SKAU_G00147700</name>
</gene>
<dbReference type="AlphaFoldDB" id="A0A9Q1FTW5"/>
<dbReference type="Proteomes" id="UP001152622">
    <property type="component" value="Chromosome 4"/>
</dbReference>
<proteinExistence type="predicted"/>
<protein>
    <submittedName>
        <fullName evidence="2">Uncharacterized protein</fullName>
    </submittedName>
</protein>
<comment type="caution">
    <text evidence="2">The sequence shown here is derived from an EMBL/GenBank/DDBJ whole genome shotgun (WGS) entry which is preliminary data.</text>
</comment>
<evidence type="ECO:0000313" key="3">
    <source>
        <dbReference type="Proteomes" id="UP001152622"/>
    </source>
</evidence>
<keyword evidence="3" id="KW-1185">Reference proteome</keyword>
<feature type="region of interest" description="Disordered" evidence="1">
    <location>
        <begin position="63"/>
        <end position="111"/>
    </location>
</feature>
<dbReference type="EMBL" id="JAINUF010000004">
    <property type="protein sequence ID" value="KAJ8365939.1"/>
    <property type="molecule type" value="Genomic_DNA"/>
</dbReference>
<evidence type="ECO:0000313" key="2">
    <source>
        <dbReference type="EMBL" id="KAJ8365939.1"/>
    </source>
</evidence>
<feature type="compositionally biased region" description="Polar residues" evidence="1">
    <location>
        <begin position="23"/>
        <end position="43"/>
    </location>
</feature>
<organism evidence="2 3">
    <name type="scientific">Synaphobranchus kaupii</name>
    <name type="common">Kaup's arrowtooth eel</name>
    <dbReference type="NCBI Taxonomy" id="118154"/>
    <lineage>
        <taxon>Eukaryota</taxon>
        <taxon>Metazoa</taxon>
        <taxon>Chordata</taxon>
        <taxon>Craniata</taxon>
        <taxon>Vertebrata</taxon>
        <taxon>Euteleostomi</taxon>
        <taxon>Actinopterygii</taxon>
        <taxon>Neopterygii</taxon>
        <taxon>Teleostei</taxon>
        <taxon>Anguilliformes</taxon>
        <taxon>Synaphobranchidae</taxon>
        <taxon>Synaphobranchus</taxon>
    </lineage>
</organism>
<accession>A0A9Q1FTW5</accession>
<feature type="region of interest" description="Disordered" evidence="1">
    <location>
        <begin position="23"/>
        <end position="46"/>
    </location>
</feature>
<evidence type="ECO:0000256" key="1">
    <source>
        <dbReference type="SAM" id="MobiDB-lite"/>
    </source>
</evidence>
<sequence>MVQCRAIEMALVRWYLFVTSQRHTGTTSVTSQRPHAGKRSSQPALVRPTAHYRAFRCHRHRHLHLPSAGPRFTSPPPKITRTRAPHPAGSPHERNTSPRGQSVPPRDSRQNLLLLGCDITARRPFPKVRHL</sequence>